<dbReference type="Gene3D" id="3.20.20.450">
    <property type="entry name" value="EAL domain"/>
    <property type="match status" value="1"/>
</dbReference>
<dbReference type="Gene3D" id="3.30.70.270">
    <property type="match status" value="1"/>
</dbReference>
<dbReference type="InterPro" id="IPR050706">
    <property type="entry name" value="Cyclic-di-GMP_PDE-like"/>
</dbReference>
<dbReference type="InterPro" id="IPR000160">
    <property type="entry name" value="GGDEF_dom"/>
</dbReference>
<organism evidence="3 4">
    <name type="scientific">[Ruminococcus] torques</name>
    <dbReference type="NCBI Taxonomy" id="33039"/>
    <lineage>
        <taxon>Bacteria</taxon>
        <taxon>Bacillati</taxon>
        <taxon>Bacillota</taxon>
        <taxon>Clostridia</taxon>
        <taxon>Lachnospirales</taxon>
        <taxon>Lachnospiraceae</taxon>
        <taxon>Mediterraneibacter</taxon>
    </lineage>
</organism>
<dbReference type="AlphaFoldDB" id="A0A564S6U6"/>
<dbReference type="InterPro" id="IPR035919">
    <property type="entry name" value="EAL_sf"/>
</dbReference>
<feature type="domain" description="GGDEF" evidence="2">
    <location>
        <begin position="305"/>
        <end position="433"/>
    </location>
</feature>
<sequence>MGIEEKNNGTTTVGIEKDRELLYQERINFLMTQTGNQAGGIYIDVTEDKILAITTEEDMLNEDQIENSSMSAWMKKYIHPNLVFMDELDEFREIFRKTELLRRYEEGLLKFQYYYYFKHKKEFKFYRIDIKMHQNRRNSHVEALMIWTDVTQRYIDTEVRRILYKNDFEAVALIDLRKHRIFFRSCNFKETRFPENKRLFYEDVVEKLAEERVAEQDKKYFLNCTSFESLEEKLRLTGEFSFQAYNMENRVERYTYHWFDKRRDVLLVVIEDMTDEFETDSVTGARNRTGFAHKAEEILKQNQNGSYAVLYFNIQRFKALNDLFGYEAGDEVLCQWGDFLRNSFLRPSVIGRIEADHFALLVETKYLDLKRIPELTHRVYYRKSSKVDVYGRCGIYYIQDNNERSITDMCDKAKLAKLQISNQYVQPYCVFNEEMKKDYEKWSMALIQLDDAIKNQEIKVYYHPIYDAKTRKIVFAEALARWESPKNGMILPGNFIPPLEESGHITKLDAFIYGAVQSFLERREMEGKKILPVTVNLSRMDLMDEEIMFEIRRNVNDSRLSKEKICFEITESAYAMITEEGVEFLSKLHEYGVKLLVDDFGSGVSSFSTIRDYEFDVMKLDMGFVRKLGVDKKNNNILLSLVELAHRLNMKVVAEGVETEEQAEFLQGYGCDYLQGFYFSRPMPEAQFEQLLEQ</sequence>
<dbReference type="PROSITE" id="PS50883">
    <property type="entry name" value="EAL"/>
    <property type="match status" value="1"/>
</dbReference>
<evidence type="ECO:0000313" key="4">
    <source>
        <dbReference type="Proteomes" id="UP000363661"/>
    </source>
</evidence>
<dbReference type="Pfam" id="PF00563">
    <property type="entry name" value="EAL"/>
    <property type="match status" value="1"/>
</dbReference>
<name>A0A564S6U6_9FIRM</name>
<evidence type="ECO:0000259" key="1">
    <source>
        <dbReference type="PROSITE" id="PS50883"/>
    </source>
</evidence>
<dbReference type="InterPro" id="IPR001633">
    <property type="entry name" value="EAL_dom"/>
</dbReference>
<accession>A0A564S6U6</accession>
<dbReference type="PROSITE" id="PS50887">
    <property type="entry name" value="GGDEF"/>
    <property type="match status" value="1"/>
</dbReference>
<proteinExistence type="predicted"/>
<dbReference type="InterPro" id="IPR029787">
    <property type="entry name" value="Nucleotide_cyclase"/>
</dbReference>
<gene>
    <name evidence="3" type="primary">gmr_1</name>
    <name evidence="3" type="ORF">RTSSTS7063_00076</name>
</gene>
<dbReference type="CDD" id="cd01949">
    <property type="entry name" value="GGDEF"/>
    <property type="match status" value="1"/>
</dbReference>
<dbReference type="CDD" id="cd01948">
    <property type="entry name" value="EAL"/>
    <property type="match status" value="1"/>
</dbReference>
<feature type="domain" description="EAL" evidence="1">
    <location>
        <begin position="442"/>
        <end position="694"/>
    </location>
</feature>
<keyword evidence="4" id="KW-1185">Reference proteome</keyword>
<dbReference type="SMART" id="SM00052">
    <property type="entry name" value="EAL"/>
    <property type="match status" value="1"/>
</dbReference>
<dbReference type="NCBIfam" id="TIGR00254">
    <property type="entry name" value="GGDEF"/>
    <property type="match status" value="1"/>
</dbReference>
<dbReference type="EMBL" id="CABHNA010000002">
    <property type="protein sequence ID" value="VUW90865.1"/>
    <property type="molecule type" value="Genomic_DNA"/>
</dbReference>
<keyword evidence="3" id="KW-0378">Hydrolase</keyword>
<evidence type="ECO:0000259" key="2">
    <source>
        <dbReference type="PROSITE" id="PS50887"/>
    </source>
</evidence>
<reference evidence="3 4" key="1">
    <citation type="submission" date="2019-07" db="EMBL/GenBank/DDBJ databases">
        <authorList>
            <person name="Hibberd C M."/>
            <person name="Gehrig L. J."/>
            <person name="Chang H.-W."/>
            <person name="Venkatesh S."/>
        </authorList>
    </citation>
    <scope>NUCLEOTIDE SEQUENCE [LARGE SCALE GENOMIC DNA]</scope>
    <source>
        <strain evidence="3">Ruminococcus_torques_SSTS_Bg7063</strain>
    </source>
</reference>
<dbReference type="SUPFAM" id="SSF141868">
    <property type="entry name" value="EAL domain-like"/>
    <property type="match status" value="1"/>
</dbReference>
<evidence type="ECO:0000313" key="3">
    <source>
        <dbReference type="EMBL" id="VUW90865.1"/>
    </source>
</evidence>
<dbReference type="Proteomes" id="UP000363661">
    <property type="component" value="Unassembled WGS sequence"/>
</dbReference>
<dbReference type="PANTHER" id="PTHR33121:SF70">
    <property type="entry name" value="SIGNALING PROTEIN YKOW"/>
    <property type="match status" value="1"/>
</dbReference>
<dbReference type="RefSeq" id="WP_144366128.1">
    <property type="nucleotide sequence ID" value="NZ_CABHNA010000002.1"/>
</dbReference>
<protein>
    <submittedName>
        <fullName evidence="3">Cyclic di-GMP phosphodiesterase Gmr</fullName>
        <ecNumber evidence="3">3.1.4.52</ecNumber>
    </submittedName>
</protein>
<dbReference type="SUPFAM" id="SSF55073">
    <property type="entry name" value="Nucleotide cyclase"/>
    <property type="match status" value="1"/>
</dbReference>
<dbReference type="PANTHER" id="PTHR33121">
    <property type="entry name" value="CYCLIC DI-GMP PHOSPHODIESTERASE PDEF"/>
    <property type="match status" value="1"/>
</dbReference>
<dbReference type="GO" id="GO:0071111">
    <property type="term" value="F:cyclic-guanylate-specific phosphodiesterase activity"/>
    <property type="evidence" value="ECO:0007669"/>
    <property type="project" value="UniProtKB-EC"/>
</dbReference>
<dbReference type="SMART" id="SM00267">
    <property type="entry name" value="GGDEF"/>
    <property type="match status" value="1"/>
</dbReference>
<dbReference type="EC" id="3.1.4.52" evidence="3"/>
<dbReference type="Pfam" id="PF00990">
    <property type="entry name" value="GGDEF"/>
    <property type="match status" value="1"/>
</dbReference>
<dbReference type="InterPro" id="IPR043128">
    <property type="entry name" value="Rev_trsase/Diguanyl_cyclase"/>
</dbReference>